<sequence length="256" mass="30230">MVYVLIMDCGKTTKNFRSAGSGFYDKNKILKFINKFHITCIMLILGKINKLKKVDLELNIHSYEDVQKWAIAVLEKDPNDELALEICFLSTANESFFRYCRQIIKKYLMIMYLCDYTIRDPKQHGTRINIKEIGWLALSTIIKDIFHSGGSIRICKTRTEYLDEYSTFSYQDLDHYYMICDEKHGYILGFNTEEGLFTLLNKNNAGTQKIYTFHPYDDKYDFQYVHQDLELATRIFKEIYDSGHISIDSKKLFKEH</sequence>
<dbReference type="OrthoDB" id="6703830at2"/>
<protein>
    <submittedName>
        <fullName evidence="1">Uncharacterized protein</fullName>
    </submittedName>
</protein>
<proteinExistence type="predicted"/>
<dbReference type="Proteomes" id="UP000018460">
    <property type="component" value="Unassembled WGS sequence"/>
</dbReference>
<name>N9DRK4_9GAMM</name>
<keyword evidence="2" id="KW-1185">Reference proteome</keyword>
<dbReference type="AlphaFoldDB" id="N9DRK4"/>
<dbReference type="RefSeq" id="WP_005008779.1">
    <property type="nucleotide sequence ID" value="NZ_KB849726.1"/>
</dbReference>
<dbReference type="PATRIC" id="fig|1120925.3.peg.1195"/>
<gene>
    <name evidence="1" type="ORF">F941_01121</name>
</gene>
<accession>N9DRK4</accession>
<organism evidence="1 2">
    <name type="scientific">Acinetobacter bouvetii DSM 14964 = CIP 107468</name>
    <dbReference type="NCBI Taxonomy" id="1120925"/>
    <lineage>
        <taxon>Bacteria</taxon>
        <taxon>Pseudomonadati</taxon>
        <taxon>Pseudomonadota</taxon>
        <taxon>Gammaproteobacteria</taxon>
        <taxon>Moraxellales</taxon>
        <taxon>Moraxellaceae</taxon>
        <taxon>Acinetobacter</taxon>
    </lineage>
</organism>
<comment type="caution">
    <text evidence="1">The sequence shown here is derived from an EMBL/GenBank/DDBJ whole genome shotgun (WGS) entry which is preliminary data.</text>
</comment>
<evidence type="ECO:0000313" key="1">
    <source>
        <dbReference type="EMBL" id="ENV83310.1"/>
    </source>
</evidence>
<reference evidence="1 2" key="1">
    <citation type="submission" date="2013-02" db="EMBL/GenBank/DDBJ databases">
        <title>The Genome Sequence of Acinetobacter bouvetii CIP 107468.</title>
        <authorList>
            <consortium name="The Broad Institute Genome Sequencing Platform"/>
            <consortium name="The Broad Institute Genome Sequencing Center for Infectious Disease"/>
            <person name="Cerqueira G."/>
            <person name="Feldgarden M."/>
            <person name="Courvalin P."/>
            <person name="Perichon B."/>
            <person name="Grillot-Courvalin C."/>
            <person name="Clermont D."/>
            <person name="Rocha E."/>
            <person name="Yoon E.-J."/>
            <person name="Nemec A."/>
            <person name="Walker B."/>
            <person name="Young S.K."/>
            <person name="Zeng Q."/>
            <person name="Gargeya S."/>
            <person name="Fitzgerald M."/>
            <person name="Haas B."/>
            <person name="Abouelleil A."/>
            <person name="Alvarado L."/>
            <person name="Arachchi H.M."/>
            <person name="Berlin A.M."/>
            <person name="Chapman S.B."/>
            <person name="Dewar J."/>
            <person name="Goldberg J."/>
            <person name="Griggs A."/>
            <person name="Gujja S."/>
            <person name="Hansen M."/>
            <person name="Howarth C."/>
            <person name="Imamovic A."/>
            <person name="Larimer J."/>
            <person name="McCowan C."/>
            <person name="Murphy C."/>
            <person name="Neiman D."/>
            <person name="Pearson M."/>
            <person name="Priest M."/>
            <person name="Roberts A."/>
            <person name="Saif S."/>
            <person name="Shea T."/>
            <person name="Sisk P."/>
            <person name="Sykes S."/>
            <person name="Wortman J."/>
            <person name="Nusbaum C."/>
            <person name="Birren B."/>
        </authorList>
    </citation>
    <scope>NUCLEOTIDE SEQUENCE [LARGE SCALE GENOMIC DNA]</scope>
    <source>
        <strain evidence="1 2">CIP 107468</strain>
    </source>
</reference>
<dbReference type="EMBL" id="APQD01000009">
    <property type="protein sequence ID" value="ENV83310.1"/>
    <property type="molecule type" value="Genomic_DNA"/>
</dbReference>
<evidence type="ECO:0000313" key="2">
    <source>
        <dbReference type="Proteomes" id="UP000018460"/>
    </source>
</evidence>